<keyword evidence="1" id="KW-1133">Transmembrane helix</keyword>
<gene>
    <name evidence="2" type="ORF">Y5W_03290</name>
</gene>
<proteinExistence type="predicted"/>
<accession>A0ABS0AX04</accession>
<feature type="transmembrane region" description="Helical" evidence="1">
    <location>
        <begin position="20"/>
        <end position="39"/>
    </location>
</feature>
<feature type="transmembrane region" description="Helical" evidence="1">
    <location>
        <begin position="76"/>
        <end position="98"/>
    </location>
</feature>
<keyword evidence="1" id="KW-0812">Transmembrane</keyword>
<protein>
    <submittedName>
        <fullName evidence="2">Uncharacterized protein</fullName>
    </submittedName>
</protein>
<feature type="transmembrane region" description="Helical" evidence="1">
    <location>
        <begin position="51"/>
        <end position="70"/>
    </location>
</feature>
<organism evidence="2 3">
    <name type="scientific">Alloalcanivorax profundimaris</name>
    <dbReference type="NCBI Taxonomy" id="2735259"/>
    <lineage>
        <taxon>Bacteria</taxon>
        <taxon>Pseudomonadati</taxon>
        <taxon>Pseudomonadota</taxon>
        <taxon>Gammaproteobacteria</taxon>
        <taxon>Oceanospirillales</taxon>
        <taxon>Alcanivoracaceae</taxon>
        <taxon>Alloalcanivorax</taxon>
    </lineage>
</organism>
<sequence length="101" mass="10726">MAKPKYTPIRPDWWSKTLAGGLLGFTLGIALSGLFAWLGPGGIDAANKVQLVMWMVPVPWMITFSLVYLFPSGVHAWLWLGAANLAAFGLLLAARAGLAGG</sequence>
<keyword evidence="1" id="KW-0472">Membrane</keyword>
<reference evidence="2 3" key="1">
    <citation type="submission" date="2012-09" db="EMBL/GenBank/DDBJ databases">
        <title>Genome Sequence of alkane-degrading Bacterium Alcanivorax sp. 521-1.</title>
        <authorList>
            <person name="Lai Q."/>
            <person name="Shao Z."/>
        </authorList>
    </citation>
    <scope>NUCLEOTIDE SEQUENCE [LARGE SCALE GENOMIC DNA]</scope>
    <source>
        <strain evidence="2 3">521-1</strain>
    </source>
</reference>
<evidence type="ECO:0000256" key="1">
    <source>
        <dbReference type="SAM" id="Phobius"/>
    </source>
</evidence>
<keyword evidence="3" id="KW-1185">Reference proteome</keyword>
<evidence type="ECO:0000313" key="2">
    <source>
        <dbReference type="EMBL" id="MBF5057996.1"/>
    </source>
</evidence>
<dbReference type="EMBL" id="ARXX01000069">
    <property type="protein sequence ID" value="MBF5057996.1"/>
    <property type="molecule type" value="Genomic_DNA"/>
</dbReference>
<dbReference type="Proteomes" id="UP000662703">
    <property type="component" value="Unassembled WGS sequence"/>
</dbReference>
<dbReference type="RefSeq" id="WP_194866082.1">
    <property type="nucleotide sequence ID" value="NZ_ARXX01000069.1"/>
</dbReference>
<evidence type="ECO:0000313" key="3">
    <source>
        <dbReference type="Proteomes" id="UP000662703"/>
    </source>
</evidence>
<name>A0ABS0AX04_9GAMM</name>
<comment type="caution">
    <text evidence="2">The sequence shown here is derived from an EMBL/GenBank/DDBJ whole genome shotgun (WGS) entry which is preliminary data.</text>
</comment>